<dbReference type="SUPFAM" id="SSF47459">
    <property type="entry name" value="HLH, helix-loop-helix DNA-binding domain"/>
    <property type="match status" value="1"/>
</dbReference>
<dbReference type="InterPro" id="IPR036638">
    <property type="entry name" value="HLH_DNA-bd_sf"/>
</dbReference>
<dbReference type="PANTHER" id="PTHR23043">
    <property type="entry name" value="HYPOXIA-INDUCIBLE FACTOR 1 ALPHA"/>
    <property type="match status" value="1"/>
</dbReference>
<dbReference type="NCBIfam" id="TIGR00229">
    <property type="entry name" value="sensory_box"/>
    <property type="match status" value="1"/>
</dbReference>
<feature type="region of interest" description="Disordered" evidence="6">
    <location>
        <begin position="466"/>
        <end position="509"/>
    </location>
</feature>
<dbReference type="Proteomes" id="UP001217089">
    <property type="component" value="Unassembled WGS sequence"/>
</dbReference>
<dbReference type="InterPro" id="IPR000014">
    <property type="entry name" value="PAS"/>
</dbReference>
<evidence type="ECO:0000256" key="7">
    <source>
        <dbReference type="SAM" id="Phobius"/>
    </source>
</evidence>
<evidence type="ECO:0000256" key="2">
    <source>
        <dbReference type="ARBA" id="ARBA00022737"/>
    </source>
</evidence>
<evidence type="ECO:0000313" key="11">
    <source>
        <dbReference type="Proteomes" id="UP001217089"/>
    </source>
</evidence>
<feature type="compositionally biased region" description="Basic and acidic residues" evidence="6">
    <location>
        <begin position="481"/>
        <end position="500"/>
    </location>
</feature>
<gene>
    <name evidence="10" type="ORF">KUTeg_013685</name>
</gene>
<name>A0ABQ9EUE0_TEGGR</name>
<dbReference type="SMART" id="SM00091">
    <property type="entry name" value="PAS"/>
    <property type="match status" value="2"/>
</dbReference>
<dbReference type="InterPro" id="IPR001610">
    <property type="entry name" value="PAC"/>
</dbReference>
<dbReference type="PROSITE" id="PS50888">
    <property type="entry name" value="BHLH"/>
    <property type="match status" value="1"/>
</dbReference>
<keyword evidence="4" id="KW-0804">Transcription</keyword>
<evidence type="ECO:0008006" key="12">
    <source>
        <dbReference type="Google" id="ProtNLM"/>
    </source>
</evidence>
<keyword evidence="7" id="KW-1133">Transmembrane helix</keyword>
<comment type="caution">
    <text evidence="10">The sequence shown here is derived from an EMBL/GenBank/DDBJ whole genome shotgun (WGS) entry which is preliminary data.</text>
</comment>
<dbReference type="SUPFAM" id="SSF55785">
    <property type="entry name" value="PYP-like sensor domain (PAS domain)"/>
    <property type="match status" value="2"/>
</dbReference>
<evidence type="ECO:0000256" key="6">
    <source>
        <dbReference type="SAM" id="MobiDB-lite"/>
    </source>
</evidence>
<feature type="region of interest" description="Disordered" evidence="6">
    <location>
        <begin position="1"/>
        <end position="25"/>
    </location>
</feature>
<evidence type="ECO:0000256" key="5">
    <source>
        <dbReference type="ARBA" id="ARBA00023242"/>
    </source>
</evidence>
<proteinExistence type="predicted"/>
<dbReference type="Pfam" id="PF14598">
    <property type="entry name" value="PAS_11"/>
    <property type="match status" value="1"/>
</dbReference>
<protein>
    <recommendedName>
        <fullName evidence="12">Hypoxia-inducible factor 1-alpha</fullName>
    </recommendedName>
</protein>
<accession>A0ABQ9EUE0</accession>
<keyword evidence="5" id="KW-0539">Nucleus</keyword>
<evidence type="ECO:0000256" key="3">
    <source>
        <dbReference type="ARBA" id="ARBA00023015"/>
    </source>
</evidence>
<feature type="transmembrane region" description="Helical" evidence="7">
    <location>
        <begin position="616"/>
        <end position="640"/>
    </location>
</feature>
<evidence type="ECO:0000259" key="9">
    <source>
        <dbReference type="PROSITE" id="PS50888"/>
    </source>
</evidence>
<sequence>MAGKRRNSEKRKEKSRDAARCRRGKESEVFTELAQQLPISESMASQLDKASVMRLALSHLQISQIMMKRNNEEEMEDCKLDYLTLKALDGFVFMLSKDGDMIYVSESVIDMMGQSIYDFAHPCDHDEIKEVLSSKSSRRDSQIFFIRMKCTITSKGRSVIKCSGRMLDPYDLNGQDVKNSKDSRPFLAAVGEPIPHPSNIEVPLDSKTFLSRHNMDMKFTFCDERMKDLIGYDSEELLGKSLYNYHHVLDSEIVVKAYKDLFSKGQTMTGQYRFMAKHGGFVWVITQGTIIYNSRTQKPQCVVCVHFVVSSYKKTNVILSDVQETEEVVEIEELASPILSTEDVFQPRPCDVDEDFYFPPGTKKVEKQTKLVDLTHLAPNAGDGSPVEYLTTINAADISAMDKFFSALDPSADFDQNDSHTQQEDIELFGTTESVFIPKEQVMEAPPQPTRLKLREMLEGSNVKTCLERPPETSNIKQMKRPFDKSQFEKGPPAKERKIETGPASTEKQKPNSVLMNLLLRGEDKKAGYSVNNAVRDINTKQKKFFKLKIYIYNIEREEKCIKSVLYYNRGCFISYVTYLYSRSYLFENKTYGNIFTCTLYITYIYFLIFEKKNNFNYYYFIIIITKYYYYIECVFMILYI</sequence>
<dbReference type="CDD" id="cd11433">
    <property type="entry name" value="bHLH-PAS_HIF"/>
    <property type="match status" value="1"/>
</dbReference>
<keyword evidence="7" id="KW-0812">Transmembrane</keyword>
<evidence type="ECO:0000256" key="1">
    <source>
        <dbReference type="ARBA" id="ARBA00004123"/>
    </source>
</evidence>
<feature type="compositionally biased region" description="Basic and acidic residues" evidence="6">
    <location>
        <begin position="10"/>
        <end position="25"/>
    </location>
</feature>
<keyword evidence="2" id="KW-0677">Repeat</keyword>
<comment type="subcellular location">
    <subcellularLocation>
        <location evidence="1">Nucleus</location>
    </subcellularLocation>
</comment>
<keyword evidence="3" id="KW-0805">Transcription regulation</keyword>
<dbReference type="PANTHER" id="PTHR23043:SF17">
    <property type="entry name" value="PROTEIN SIMILAR"/>
    <property type="match status" value="1"/>
</dbReference>
<evidence type="ECO:0000256" key="4">
    <source>
        <dbReference type="ARBA" id="ARBA00023163"/>
    </source>
</evidence>
<dbReference type="SMART" id="SM00086">
    <property type="entry name" value="PAC"/>
    <property type="match status" value="1"/>
</dbReference>
<dbReference type="InterPro" id="IPR011598">
    <property type="entry name" value="bHLH_dom"/>
</dbReference>
<feature type="transmembrane region" description="Helical" evidence="7">
    <location>
        <begin position="591"/>
        <end position="610"/>
    </location>
</feature>
<feature type="domain" description="BHLH" evidence="9">
    <location>
        <begin position="10"/>
        <end position="63"/>
    </location>
</feature>
<feature type="domain" description="PAS" evidence="8">
    <location>
        <begin position="214"/>
        <end position="265"/>
    </location>
</feature>
<dbReference type="InterPro" id="IPR035965">
    <property type="entry name" value="PAS-like_dom_sf"/>
</dbReference>
<dbReference type="PROSITE" id="PS50112">
    <property type="entry name" value="PAS"/>
    <property type="match status" value="1"/>
</dbReference>
<organism evidence="10 11">
    <name type="scientific">Tegillarca granosa</name>
    <name type="common">Malaysian cockle</name>
    <name type="synonym">Anadara granosa</name>
    <dbReference type="NCBI Taxonomy" id="220873"/>
    <lineage>
        <taxon>Eukaryota</taxon>
        <taxon>Metazoa</taxon>
        <taxon>Spiralia</taxon>
        <taxon>Lophotrochozoa</taxon>
        <taxon>Mollusca</taxon>
        <taxon>Bivalvia</taxon>
        <taxon>Autobranchia</taxon>
        <taxon>Pteriomorphia</taxon>
        <taxon>Arcoida</taxon>
        <taxon>Arcoidea</taxon>
        <taxon>Arcidae</taxon>
        <taxon>Tegillarca</taxon>
    </lineage>
</organism>
<keyword evidence="11" id="KW-1185">Reference proteome</keyword>
<dbReference type="CDD" id="cd00130">
    <property type="entry name" value="PAS"/>
    <property type="match status" value="2"/>
</dbReference>
<dbReference type="SMART" id="SM00353">
    <property type="entry name" value="HLH"/>
    <property type="match status" value="1"/>
</dbReference>
<evidence type="ECO:0000313" key="10">
    <source>
        <dbReference type="EMBL" id="KAJ8308811.1"/>
    </source>
</evidence>
<dbReference type="Gene3D" id="3.30.450.20">
    <property type="entry name" value="PAS domain"/>
    <property type="match status" value="2"/>
</dbReference>
<dbReference type="Pfam" id="PF23171">
    <property type="entry name" value="bHLH_HIF1A"/>
    <property type="match status" value="1"/>
</dbReference>
<evidence type="ECO:0000259" key="8">
    <source>
        <dbReference type="PROSITE" id="PS50112"/>
    </source>
</evidence>
<reference evidence="10 11" key="1">
    <citation type="submission" date="2022-12" db="EMBL/GenBank/DDBJ databases">
        <title>Chromosome-level genome of Tegillarca granosa.</title>
        <authorList>
            <person name="Kim J."/>
        </authorList>
    </citation>
    <scope>NUCLEOTIDE SEQUENCE [LARGE SCALE GENOMIC DNA]</scope>
    <source>
        <strain evidence="10">Teg-2019</strain>
        <tissue evidence="10">Adductor muscle</tissue>
    </source>
</reference>
<keyword evidence="7" id="KW-0472">Membrane</keyword>
<dbReference type="EMBL" id="JARBDR010000657">
    <property type="protein sequence ID" value="KAJ8308811.1"/>
    <property type="molecule type" value="Genomic_DNA"/>
</dbReference>